<proteinExistence type="predicted"/>
<dbReference type="InterPro" id="IPR036028">
    <property type="entry name" value="SH3-like_dom_sf"/>
</dbReference>
<comment type="caution">
    <text evidence="3">The sequence shown here is derived from an EMBL/GenBank/DDBJ whole genome shotgun (WGS) entry which is preliminary data.</text>
</comment>
<evidence type="ECO:0000313" key="4">
    <source>
        <dbReference type="Proteomes" id="UP000697710"/>
    </source>
</evidence>
<evidence type="ECO:0000256" key="1">
    <source>
        <dbReference type="ARBA" id="ARBA00022443"/>
    </source>
</evidence>
<feature type="domain" description="SH3" evidence="2">
    <location>
        <begin position="13"/>
        <end position="75"/>
    </location>
</feature>
<dbReference type="Proteomes" id="UP000697710">
    <property type="component" value="Unassembled WGS sequence"/>
</dbReference>
<dbReference type="InterPro" id="IPR014593">
    <property type="entry name" value="UCP034961_SH3_2"/>
</dbReference>
<gene>
    <name evidence="3" type="ORF">KC729_14810</name>
</gene>
<dbReference type="Gene3D" id="2.30.30.40">
    <property type="entry name" value="SH3 Domains"/>
    <property type="match status" value="2"/>
</dbReference>
<name>A0A956M2Y1_UNCEI</name>
<dbReference type="PROSITE" id="PS50002">
    <property type="entry name" value="SH3"/>
    <property type="match status" value="1"/>
</dbReference>
<accession>A0A956M2Y1</accession>
<dbReference type="EMBL" id="JAGQHR010000527">
    <property type="protein sequence ID" value="MCA9728960.1"/>
    <property type="molecule type" value="Genomic_DNA"/>
</dbReference>
<evidence type="ECO:0000313" key="3">
    <source>
        <dbReference type="EMBL" id="MCA9728960.1"/>
    </source>
</evidence>
<protein>
    <recommendedName>
        <fullName evidence="2">SH3 domain-containing protein</fullName>
    </recommendedName>
</protein>
<dbReference type="InterPro" id="IPR001452">
    <property type="entry name" value="SH3_domain"/>
</dbReference>
<dbReference type="PIRSF" id="PIRSF034961">
    <property type="entry name" value="UCP034961_SH3_2"/>
    <property type="match status" value="1"/>
</dbReference>
<reference evidence="3" key="2">
    <citation type="journal article" date="2021" name="Microbiome">
        <title>Successional dynamics and alternative stable states in a saline activated sludge microbial community over 9 years.</title>
        <authorList>
            <person name="Wang Y."/>
            <person name="Ye J."/>
            <person name="Ju F."/>
            <person name="Liu L."/>
            <person name="Boyd J.A."/>
            <person name="Deng Y."/>
            <person name="Parks D.H."/>
            <person name="Jiang X."/>
            <person name="Yin X."/>
            <person name="Woodcroft B.J."/>
            <person name="Tyson G.W."/>
            <person name="Hugenholtz P."/>
            <person name="Polz M.F."/>
            <person name="Zhang T."/>
        </authorList>
    </citation>
    <scope>NUCLEOTIDE SEQUENCE</scope>
    <source>
        <strain evidence="3">HKST-UBA01</strain>
    </source>
</reference>
<reference evidence="3" key="1">
    <citation type="submission" date="2020-04" db="EMBL/GenBank/DDBJ databases">
        <authorList>
            <person name="Zhang T."/>
        </authorList>
    </citation>
    <scope>NUCLEOTIDE SEQUENCE</scope>
    <source>
        <strain evidence="3">HKST-UBA01</strain>
    </source>
</reference>
<keyword evidence="1" id="KW-0728">SH3 domain</keyword>
<dbReference type="SUPFAM" id="SSF50044">
    <property type="entry name" value="SH3-domain"/>
    <property type="match status" value="2"/>
</dbReference>
<feature type="non-terminal residue" evidence="3">
    <location>
        <position position="1"/>
    </location>
</feature>
<evidence type="ECO:0000259" key="2">
    <source>
        <dbReference type="PROSITE" id="PS50002"/>
    </source>
</evidence>
<dbReference type="AlphaFoldDB" id="A0A956M2Y1"/>
<sequence length="128" mass="14163">DETDTPPRTWPQPGGRRVVVVTAHRSDYPDPIGFRAGEAVTVGREDTEYPGWIRVRTADGNEGWAPQEFLDRISDGRATARCDYDARELDTTEGESLVVHGETAGWLRAETADGRHGWVPNKTVTDEG</sequence>
<dbReference type="Pfam" id="PF07653">
    <property type="entry name" value="SH3_2"/>
    <property type="match status" value="1"/>
</dbReference>
<dbReference type="Pfam" id="PF00018">
    <property type="entry name" value="SH3_1"/>
    <property type="match status" value="1"/>
</dbReference>
<organism evidence="3 4">
    <name type="scientific">Eiseniibacteriota bacterium</name>
    <dbReference type="NCBI Taxonomy" id="2212470"/>
    <lineage>
        <taxon>Bacteria</taxon>
        <taxon>Candidatus Eiseniibacteriota</taxon>
    </lineage>
</organism>
<dbReference type="CDD" id="cd00174">
    <property type="entry name" value="SH3"/>
    <property type="match status" value="1"/>
</dbReference>
<dbReference type="SMART" id="SM00326">
    <property type="entry name" value="SH3"/>
    <property type="match status" value="2"/>
</dbReference>